<organism evidence="3 4">
    <name type="scientific">Trichoglossum hirsutum</name>
    <dbReference type="NCBI Taxonomy" id="265104"/>
    <lineage>
        <taxon>Eukaryota</taxon>
        <taxon>Fungi</taxon>
        <taxon>Dikarya</taxon>
        <taxon>Ascomycota</taxon>
        <taxon>Pezizomycotina</taxon>
        <taxon>Geoglossomycetes</taxon>
        <taxon>Geoglossales</taxon>
        <taxon>Geoglossaceae</taxon>
        <taxon>Trichoglossum</taxon>
    </lineage>
</organism>
<accession>A0A9P8LFJ0</accession>
<dbReference type="EMBL" id="JAGHQM010000169">
    <property type="protein sequence ID" value="KAH0564850.1"/>
    <property type="molecule type" value="Genomic_DNA"/>
</dbReference>
<feature type="transmembrane region" description="Helical" evidence="2">
    <location>
        <begin position="136"/>
        <end position="159"/>
    </location>
</feature>
<dbReference type="PANTHER" id="PTHR15887:SF1">
    <property type="entry name" value="TRANSMEMBRANE PROTEIN 69"/>
    <property type="match status" value="1"/>
</dbReference>
<dbReference type="Pfam" id="PF11911">
    <property type="entry name" value="DUF3429"/>
    <property type="match status" value="1"/>
</dbReference>
<feature type="transmembrane region" description="Helical" evidence="2">
    <location>
        <begin position="221"/>
        <end position="248"/>
    </location>
</feature>
<keyword evidence="2" id="KW-1133">Transmembrane helix</keyword>
<feature type="transmembrane region" description="Helical" evidence="2">
    <location>
        <begin position="268"/>
        <end position="291"/>
    </location>
</feature>
<sequence>MLSRSAAGRSALRSFVSASSSISRTPVRSTFSKAQLASPLGYVNTRRPQLLSLVAYRPISASVQRYATLDGIDRTREEAAAKKKLEAIPAAASVSSSTVPIIDASQEKDIDMLKGIRTDMKTIKETFNLGQVPREAYYIGLAGVLPYLGTSLTTVYLAWDINHASVTGHGFLLSGQNAELLLNFIEPLQVGYGAVILSFLGAIHWGLEWAGHGGYHHYRRYAIGVVAPAVAWPTILLPVEYALIAQFLAFNFLYFADARASSRGWAPAWYGTYRFVLTFIVGASIVFSLVGRGQIGDKIGRVSGPADRLQQLRDALEKEEEEKRASIVAKDEAEEE</sequence>
<dbReference type="InterPro" id="IPR021836">
    <property type="entry name" value="DUF3429"/>
</dbReference>
<keyword evidence="2" id="KW-0812">Transmembrane</keyword>
<evidence type="ECO:0000256" key="2">
    <source>
        <dbReference type="SAM" id="Phobius"/>
    </source>
</evidence>
<keyword evidence="4" id="KW-1185">Reference proteome</keyword>
<dbReference type="AlphaFoldDB" id="A0A9P8LFJ0"/>
<reference evidence="3" key="1">
    <citation type="submission" date="2021-03" db="EMBL/GenBank/DDBJ databases">
        <title>Comparative genomics and phylogenomic investigation of the class Geoglossomycetes provide insights into ecological specialization and systematics.</title>
        <authorList>
            <person name="Melie T."/>
            <person name="Pirro S."/>
            <person name="Miller A.N."/>
            <person name="Quandt A."/>
        </authorList>
    </citation>
    <scope>NUCLEOTIDE SEQUENCE</scope>
    <source>
        <strain evidence="3">CAQ_001_2017</strain>
    </source>
</reference>
<dbReference type="PANTHER" id="PTHR15887">
    <property type="entry name" value="TRANSMEMBRANE PROTEIN 69"/>
    <property type="match status" value="1"/>
</dbReference>
<keyword evidence="2" id="KW-0472">Membrane</keyword>
<evidence type="ECO:0008006" key="5">
    <source>
        <dbReference type="Google" id="ProtNLM"/>
    </source>
</evidence>
<keyword evidence="1" id="KW-0175">Coiled coil</keyword>
<name>A0A9P8LFJ0_9PEZI</name>
<gene>
    <name evidence="3" type="ORF">GP486_001758</name>
</gene>
<protein>
    <recommendedName>
        <fullName evidence="5">Mitochondrial inner membrane protein 1</fullName>
    </recommendedName>
</protein>
<evidence type="ECO:0000313" key="3">
    <source>
        <dbReference type="EMBL" id="KAH0564850.1"/>
    </source>
</evidence>
<evidence type="ECO:0000256" key="1">
    <source>
        <dbReference type="SAM" id="Coils"/>
    </source>
</evidence>
<comment type="caution">
    <text evidence="3">The sequence shown here is derived from an EMBL/GenBank/DDBJ whole genome shotgun (WGS) entry which is preliminary data.</text>
</comment>
<feature type="transmembrane region" description="Helical" evidence="2">
    <location>
        <begin position="190"/>
        <end position="209"/>
    </location>
</feature>
<feature type="coiled-coil region" evidence="1">
    <location>
        <begin position="306"/>
        <end position="336"/>
    </location>
</feature>
<dbReference type="Proteomes" id="UP000750711">
    <property type="component" value="Unassembled WGS sequence"/>
</dbReference>
<evidence type="ECO:0000313" key="4">
    <source>
        <dbReference type="Proteomes" id="UP000750711"/>
    </source>
</evidence>
<proteinExistence type="predicted"/>